<dbReference type="Gene3D" id="3.40.50.150">
    <property type="entry name" value="Vaccinia Virus protein VP39"/>
    <property type="match status" value="1"/>
</dbReference>
<dbReference type="PANTHER" id="PTHR34203:SF15">
    <property type="entry name" value="SLL1173 PROTEIN"/>
    <property type="match status" value="1"/>
</dbReference>
<dbReference type="Proteomes" id="UP001589576">
    <property type="component" value="Unassembled WGS sequence"/>
</dbReference>
<sequence>MMIRKLQFYRLNLKNTIKIFYFLFCRFFKRNITDEQNQLYNFYFHLIRYNGYLKKEDKDYFTSFYPTLDITIRVRKRTSSDLRIFELIFYYQEYKEVVATFKKYFSNDNALNIIDAGSNIGLASVYFSKHFQNSSLIAIEPDTANFNNLVFNLDNNGLQNSFKIKGGLWSSNTNLKIIADFRDKQDWSFRVEETVEESDVKAYSVQYLMKQYNFDTIDIFKIDIEGSEKEIFTNPKSDTSFLSITKCIVIEIHDEFDCREDIYKVLTNYNFEFHQHGELTVGINKNLKELF</sequence>
<dbReference type="GO" id="GO:0008168">
    <property type="term" value="F:methyltransferase activity"/>
    <property type="evidence" value="ECO:0007669"/>
    <property type="project" value="UniProtKB-KW"/>
</dbReference>
<dbReference type="InterPro" id="IPR006342">
    <property type="entry name" value="FkbM_mtfrase"/>
</dbReference>
<feature type="domain" description="Methyltransferase FkbM" evidence="1">
    <location>
        <begin position="115"/>
        <end position="272"/>
    </location>
</feature>
<dbReference type="EMBL" id="JBHMFB010000003">
    <property type="protein sequence ID" value="MFB9088208.1"/>
    <property type="molecule type" value="Genomic_DNA"/>
</dbReference>
<dbReference type="Pfam" id="PF05050">
    <property type="entry name" value="Methyltransf_21"/>
    <property type="match status" value="1"/>
</dbReference>
<evidence type="ECO:0000313" key="3">
    <source>
        <dbReference type="Proteomes" id="UP001589576"/>
    </source>
</evidence>
<dbReference type="NCBIfam" id="TIGR01444">
    <property type="entry name" value="fkbM_fam"/>
    <property type="match status" value="1"/>
</dbReference>
<comment type="caution">
    <text evidence="2">The sequence shown here is derived from an EMBL/GenBank/DDBJ whole genome shotgun (WGS) entry which is preliminary data.</text>
</comment>
<dbReference type="InterPro" id="IPR052514">
    <property type="entry name" value="SAM-dependent_MTase"/>
</dbReference>
<dbReference type="SUPFAM" id="SSF53335">
    <property type="entry name" value="S-adenosyl-L-methionine-dependent methyltransferases"/>
    <property type="match status" value="1"/>
</dbReference>
<evidence type="ECO:0000313" key="2">
    <source>
        <dbReference type="EMBL" id="MFB9088208.1"/>
    </source>
</evidence>
<accession>A0ABV5GAQ3</accession>
<name>A0ABV5GAQ3_9FLAO</name>
<dbReference type="GO" id="GO:0032259">
    <property type="term" value="P:methylation"/>
    <property type="evidence" value="ECO:0007669"/>
    <property type="project" value="UniProtKB-KW"/>
</dbReference>
<gene>
    <name evidence="2" type="ORF">ACFFUU_01180</name>
</gene>
<keyword evidence="2" id="KW-0489">Methyltransferase</keyword>
<reference evidence="2 3" key="1">
    <citation type="submission" date="2024-09" db="EMBL/GenBank/DDBJ databases">
        <authorList>
            <person name="Sun Q."/>
            <person name="Mori K."/>
        </authorList>
    </citation>
    <scope>NUCLEOTIDE SEQUENCE [LARGE SCALE GENOMIC DNA]</scope>
    <source>
        <strain evidence="2 3">CECT 8460</strain>
    </source>
</reference>
<proteinExistence type="predicted"/>
<dbReference type="RefSeq" id="WP_290284817.1">
    <property type="nucleotide sequence ID" value="NZ_JAUFQN010000019.1"/>
</dbReference>
<evidence type="ECO:0000259" key="1">
    <source>
        <dbReference type="Pfam" id="PF05050"/>
    </source>
</evidence>
<organism evidence="2 3">
    <name type="scientific">Flavobacterium paronense</name>
    <dbReference type="NCBI Taxonomy" id="1392775"/>
    <lineage>
        <taxon>Bacteria</taxon>
        <taxon>Pseudomonadati</taxon>
        <taxon>Bacteroidota</taxon>
        <taxon>Flavobacteriia</taxon>
        <taxon>Flavobacteriales</taxon>
        <taxon>Flavobacteriaceae</taxon>
        <taxon>Flavobacterium</taxon>
    </lineage>
</organism>
<protein>
    <submittedName>
        <fullName evidence="2">FkbM family methyltransferase</fullName>
    </submittedName>
</protein>
<dbReference type="InterPro" id="IPR029063">
    <property type="entry name" value="SAM-dependent_MTases_sf"/>
</dbReference>
<keyword evidence="2" id="KW-0808">Transferase</keyword>
<dbReference type="PANTHER" id="PTHR34203">
    <property type="entry name" value="METHYLTRANSFERASE, FKBM FAMILY PROTEIN"/>
    <property type="match status" value="1"/>
</dbReference>
<keyword evidence="3" id="KW-1185">Reference proteome</keyword>